<dbReference type="InterPro" id="IPR021860">
    <property type="entry name" value="Peptidase_S12_Pab87-rel_C"/>
</dbReference>
<dbReference type="AlphaFoldDB" id="A0A197JZJ5"/>
<dbReference type="PANTHER" id="PTHR46825">
    <property type="entry name" value="D-ALANYL-D-ALANINE-CARBOXYPEPTIDASE/ENDOPEPTIDASE AMPH"/>
    <property type="match status" value="1"/>
</dbReference>
<feature type="domain" description="Beta-lactamase-related" evidence="3">
    <location>
        <begin position="63"/>
        <end position="401"/>
    </location>
</feature>
<dbReference type="STRING" id="1314771.A0A197JZJ5"/>
<dbReference type="Pfam" id="PF11954">
    <property type="entry name" value="DUF3471"/>
    <property type="match status" value="1"/>
</dbReference>
<dbReference type="OrthoDB" id="5946976at2759"/>
<protein>
    <submittedName>
        <fullName evidence="5">Beta-lactamase/transpeptidase-like protein</fullName>
    </submittedName>
</protein>
<dbReference type="SUPFAM" id="SSF56601">
    <property type="entry name" value="beta-lactamase/transpeptidase-like"/>
    <property type="match status" value="1"/>
</dbReference>
<keyword evidence="6" id="KW-1185">Reference proteome</keyword>
<evidence type="ECO:0000259" key="4">
    <source>
        <dbReference type="Pfam" id="PF11954"/>
    </source>
</evidence>
<comment type="similarity">
    <text evidence="1">Belongs to the peptidase S12 family.</text>
</comment>
<accession>A0A197JZJ5</accession>
<name>A0A197JZJ5_9FUNG</name>
<dbReference type="InterPro" id="IPR012338">
    <property type="entry name" value="Beta-lactam/transpept-like"/>
</dbReference>
<organism evidence="5 6">
    <name type="scientific">Linnemannia elongata AG-77</name>
    <dbReference type="NCBI Taxonomy" id="1314771"/>
    <lineage>
        <taxon>Eukaryota</taxon>
        <taxon>Fungi</taxon>
        <taxon>Fungi incertae sedis</taxon>
        <taxon>Mucoromycota</taxon>
        <taxon>Mortierellomycotina</taxon>
        <taxon>Mortierellomycetes</taxon>
        <taxon>Mortierellales</taxon>
        <taxon>Mortierellaceae</taxon>
        <taxon>Linnemannia</taxon>
    </lineage>
</organism>
<dbReference type="PANTHER" id="PTHR46825:SF15">
    <property type="entry name" value="BETA-LACTAMASE-RELATED DOMAIN-CONTAINING PROTEIN"/>
    <property type="match status" value="1"/>
</dbReference>
<dbReference type="Gene3D" id="3.40.710.10">
    <property type="entry name" value="DD-peptidase/beta-lactamase superfamily"/>
    <property type="match status" value="1"/>
</dbReference>
<dbReference type="InterPro" id="IPR001466">
    <property type="entry name" value="Beta-lactam-related"/>
</dbReference>
<feature type="chain" id="PRO_5008276430" evidence="2">
    <location>
        <begin position="22"/>
        <end position="542"/>
    </location>
</feature>
<sequence length="542" mass="60330">MAPLLSKSALLFLLLSPLTQGACISRGSHSSFRVQGSNDFDVADANANGNHRSFIENLPAVLEKARIEGGIPGMAVAVMHKGYIVFAQGFGKRNRKDPFTTETVSHIASMSKAFTATAVGELVAEGKVDWDITPVSQYLPEFQLKDPVLTSQLTFADLLSHRTPFPEIDLAWFRNKQPRRELIKQLRYLDMPSKLPHEVNYNNVMYGVAGEAAANVAGMSYPELMRTKIFDPLGLKDAGLSHPEMAKRPNYAMPYHAATFEDARNGIYEEGYIDPIPMPDAPAGDIYMNVLDLVKWGRVILKEGELDGKQVLDKASVQETLKSQNNYLTEARQPGFAPTTGYGLGWMLDSYKGHVIMHHGGANPGYRSMIAFFPDDDLVVSILTNTAITELPTSLPYYIADGLLNLPQTVDWINDQVLNRTKYIYDLYDEVENGNLPDRIEGKPHSHALVDYSGEYTHPVFGKIVVTLQDDGSLFMKVREFESKLEHYHYESFKGYVQDFAIRGNVFFTFFTGSDGGVESVEASLVLSPGPEVYKKTKTSEQ</sequence>
<feature type="domain" description="Peptidase S12 Pab87-related C-terminal" evidence="4">
    <location>
        <begin position="439"/>
        <end position="524"/>
    </location>
</feature>
<reference evidence="5 6" key="1">
    <citation type="submission" date="2016-05" db="EMBL/GenBank/DDBJ databases">
        <title>Genome sequencing reveals origins of a unique bacterial endosymbiosis in the earliest lineages of terrestrial Fungi.</title>
        <authorList>
            <consortium name="DOE Joint Genome Institute"/>
            <person name="Uehling J."/>
            <person name="Gryganskyi A."/>
            <person name="Hameed K."/>
            <person name="Tschaplinski T."/>
            <person name="Misztal P."/>
            <person name="Wu S."/>
            <person name="Desiro A."/>
            <person name="Vande Pol N."/>
            <person name="Du Z.-Y."/>
            <person name="Zienkiewicz A."/>
            <person name="Zienkiewicz K."/>
            <person name="Morin E."/>
            <person name="Tisserant E."/>
            <person name="Splivallo R."/>
            <person name="Hainaut M."/>
            <person name="Henrissat B."/>
            <person name="Ohm R."/>
            <person name="Kuo A."/>
            <person name="Yan J."/>
            <person name="Lipzen A."/>
            <person name="Nolan M."/>
            <person name="Labutti K."/>
            <person name="Barry K."/>
            <person name="Goldstein A."/>
            <person name="Labbe J."/>
            <person name="Schadt C."/>
            <person name="Tuskan G."/>
            <person name="Grigoriev I."/>
            <person name="Martin F."/>
            <person name="Vilgalys R."/>
            <person name="Bonito G."/>
        </authorList>
    </citation>
    <scope>NUCLEOTIDE SEQUENCE [LARGE SCALE GENOMIC DNA]</scope>
    <source>
        <strain evidence="5 6">AG-77</strain>
    </source>
</reference>
<dbReference type="Proteomes" id="UP000078512">
    <property type="component" value="Unassembled WGS sequence"/>
</dbReference>
<evidence type="ECO:0000313" key="6">
    <source>
        <dbReference type="Proteomes" id="UP000078512"/>
    </source>
</evidence>
<evidence type="ECO:0000259" key="3">
    <source>
        <dbReference type="Pfam" id="PF00144"/>
    </source>
</evidence>
<feature type="signal peptide" evidence="2">
    <location>
        <begin position="1"/>
        <end position="21"/>
    </location>
</feature>
<keyword evidence="2" id="KW-0732">Signal</keyword>
<evidence type="ECO:0000313" key="5">
    <source>
        <dbReference type="EMBL" id="OAQ30772.1"/>
    </source>
</evidence>
<proteinExistence type="inferred from homology"/>
<gene>
    <name evidence="5" type="ORF">K457DRAFT_1863355</name>
</gene>
<dbReference type="InterPro" id="IPR050491">
    <property type="entry name" value="AmpC-like"/>
</dbReference>
<evidence type="ECO:0000256" key="1">
    <source>
        <dbReference type="ARBA" id="ARBA00038215"/>
    </source>
</evidence>
<dbReference type="EMBL" id="KV442033">
    <property type="protein sequence ID" value="OAQ30772.1"/>
    <property type="molecule type" value="Genomic_DNA"/>
</dbReference>
<dbReference type="Pfam" id="PF00144">
    <property type="entry name" value="Beta-lactamase"/>
    <property type="match status" value="1"/>
</dbReference>
<dbReference type="Gene3D" id="2.40.128.600">
    <property type="match status" value="1"/>
</dbReference>
<evidence type="ECO:0000256" key="2">
    <source>
        <dbReference type="SAM" id="SignalP"/>
    </source>
</evidence>